<dbReference type="GO" id="GO:0009307">
    <property type="term" value="P:DNA restriction-modification system"/>
    <property type="evidence" value="ECO:0007669"/>
    <property type="project" value="UniProtKB-KW"/>
</dbReference>
<evidence type="ECO:0000259" key="8">
    <source>
        <dbReference type="Pfam" id="PF12161"/>
    </source>
</evidence>
<gene>
    <name evidence="9" type="ORF">METZ01_LOCUS485259</name>
</gene>
<evidence type="ECO:0000313" key="9">
    <source>
        <dbReference type="EMBL" id="SVE32405.1"/>
    </source>
</evidence>
<evidence type="ECO:0000256" key="3">
    <source>
        <dbReference type="ARBA" id="ARBA00022679"/>
    </source>
</evidence>
<protein>
    <recommendedName>
        <fullName evidence="1">site-specific DNA-methyltransferase (adenine-specific)</fullName>
        <ecNumber evidence="1">2.1.1.72</ecNumber>
    </recommendedName>
</protein>
<evidence type="ECO:0000259" key="7">
    <source>
        <dbReference type="Pfam" id="PF02384"/>
    </source>
</evidence>
<sequence length="192" mass="22581">MSVNHSEISSFIWNVCDDVLRGLFKPHEYGDIILPFTVLRRLDCVLEEHKDTVIDTYEEFKDKVEDPSPIILNKIGTTFFNHSKYDLKRLRQDPSNVRMNFENYLGGYSENVVEVIENFQLEKPIDKLNKNNRLFQFIEKFSEIDLHPNIISNHQMGQIFEELLRISSEKSNETSGEHYTPRDIVRLLVSMV</sequence>
<feature type="domain" description="N6 adenine-specific DNA methyltransferase N-terminal" evidence="8">
    <location>
        <begin position="8"/>
        <end position="141"/>
    </location>
</feature>
<keyword evidence="2" id="KW-0489">Methyltransferase</keyword>
<name>A0A383CKX5_9ZZZZ</name>
<dbReference type="GO" id="GO:0009007">
    <property type="term" value="F:site-specific DNA-methyltransferase (adenine-specific) activity"/>
    <property type="evidence" value="ECO:0007669"/>
    <property type="project" value="UniProtKB-EC"/>
</dbReference>
<dbReference type="Gene3D" id="1.20.1260.30">
    <property type="match status" value="1"/>
</dbReference>
<dbReference type="EC" id="2.1.1.72" evidence="1"/>
<dbReference type="InterPro" id="IPR029063">
    <property type="entry name" value="SAM-dependent_MTases_sf"/>
</dbReference>
<dbReference type="Pfam" id="PF12161">
    <property type="entry name" value="HsdM_N"/>
    <property type="match status" value="1"/>
</dbReference>
<proteinExistence type="predicted"/>
<feature type="domain" description="DNA methylase adenine-specific" evidence="7">
    <location>
        <begin position="153"/>
        <end position="192"/>
    </location>
</feature>
<dbReference type="PANTHER" id="PTHR42933:SF3">
    <property type="entry name" value="TYPE I RESTRICTION ENZYME MJAVIII METHYLASE SUBUNIT"/>
    <property type="match status" value="1"/>
</dbReference>
<evidence type="ECO:0000256" key="2">
    <source>
        <dbReference type="ARBA" id="ARBA00022603"/>
    </source>
</evidence>
<dbReference type="SUPFAM" id="SSF53335">
    <property type="entry name" value="S-adenosyl-L-methionine-dependent methyltransferases"/>
    <property type="match status" value="1"/>
</dbReference>
<organism evidence="9">
    <name type="scientific">marine metagenome</name>
    <dbReference type="NCBI Taxonomy" id="408172"/>
    <lineage>
        <taxon>unclassified sequences</taxon>
        <taxon>metagenomes</taxon>
        <taxon>ecological metagenomes</taxon>
    </lineage>
</organism>
<dbReference type="GO" id="GO:0032259">
    <property type="term" value="P:methylation"/>
    <property type="evidence" value="ECO:0007669"/>
    <property type="project" value="UniProtKB-KW"/>
</dbReference>
<reference evidence="9" key="1">
    <citation type="submission" date="2018-05" db="EMBL/GenBank/DDBJ databases">
        <authorList>
            <person name="Lanie J.A."/>
            <person name="Ng W.-L."/>
            <person name="Kazmierczak K.M."/>
            <person name="Andrzejewski T.M."/>
            <person name="Davidsen T.M."/>
            <person name="Wayne K.J."/>
            <person name="Tettelin H."/>
            <person name="Glass J.I."/>
            <person name="Rusch D."/>
            <person name="Podicherti R."/>
            <person name="Tsui H.-C.T."/>
            <person name="Winkler M.E."/>
        </authorList>
    </citation>
    <scope>NUCLEOTIDE SEQUENCE</scope>
</reference>
<keyword evidence="3" id="KW-0808">Transferase</keyword>
<dbReference type="EMBL" id="UINC01209403">
    <property type="protein sequence ID" value="SVE32405.1"/>
    <property type="molecule type" value="Genomic_DNA"/>
</dbReference>
<evidence type="ECO:0000256" key="5">
    <source>
        <dbReference type="ARBA" id="ARBA00022747"/>
    </source>
</evidence>
<keyword evidence="5" id="KW-0680">Restriction system</keyword>
<comment type="catalytic activity">
    <reaction evidence="6">
        <text>a 2'-deoxyadenosine in DNA + S-adenosyl-L-methionine = an N(6)-methyl-2'-deoxyadenosine in DNA + S-adenosyl-L-homocysteine + H(+)</text>
        <dbReference type="Rhea" id="RHEA:15197"/>
        <dbReference type="Rhea" id="RHEA-COMP:12418"/>
        <dbReference type="Rhea" id="RHEA-COMP:12419"/>
        <dbReference type="ChEBI" id="CHEBI:15378"/>
        <dbReference type="ChEBI" id="CHEBI:57856"/>
        <dbReference type="ChEBI" id="CHEBI:59789"/>
        <dbReference type="ChEBI" id="CHEBI:90615"/>
        <dbReference type="ChEBI" id="CHEBI:90616"/>
        <dbReference type="EC" id="2.1.1.72"/>
    </reaction>
</comment>
<dbReference type="InterPro" id="IPR022749">
    <property type="entry name" value="D12N6_MeTrfase_N"/>
</dbReference>
<dbReference type="PANTHER" id="PTHR42933">
    <property type="entry name" value="SLR6095 PROTEIN"/>
    <property type="match status" value="1"/>
</dbReference>
<feature type="non-terminal residue" evidence="9">
    <location>
        <position position="192"/>
    </location>
</feature>
<dbReference type="Pfam" id="PF02384">
    <property type="entry name" value="N6_Mtase"/>
    <property type="match status" value="1"/>
</dbReference>
<evidence type="ECO:0000256" key="1">
    <source>
        <dbReference type="ARBA" id="ARBA00011900"/>
    </source>
</evidence>
<dbReference type="AlphaFoldDB" id="A0A383CKX5"/>
<keyword evidence="4" id="KW-0949">S-adenosyl-L-methionine</keyword>
<dbReference type="GO" id="GO:0003677">
    <property type="term" value="F:DNA binding"/>
    <property type="evidence" value="ECO:0007669"/>
    <property type="project" value="InterPro"/>
</dbReference>
<dbReference type="GO" id="GO:0008170">
    <property type="term" value="F:N-methyltransferase activity"/>
    <property type="evidence" value="ECO:0007669"/>
    <property type="project" value="InterPro"/>
</dbReference>
<dbReference type="InterPro" id="IPR003356">
    <property type="entry name" value="DNA_methylase_A-5"/>
</dbReference>
<dbReference type="InterPro" id="IPR038333">
    <property type="entry name" value="T1MK-like_N_sf"/>
</dbReference>
<accession>A0A383CKX5</accession>
<evidence type="ECO:0000256" key="6">
    <source>
        <dbReference type="ARBA" id="ARBA00047942"/>
    </source>
</evidence>
<evidence type="ECO:0000256" key="4">
    <source>
        <dbReference type="ARBA" id="ARBA00022691"/>
    </source>
</evidence>
<dbReference type="InterPro" id="IPR051537">
    <property type="entry name" value="DNA_Adenine_Mtase"/>
</dbReference>
<dbReference type="Gene3D" id="3.40.50.150">
    <property type="entry name" value="Vaccinia Virus protein VP39"/>
    <property type="match status" value="1"/>
</dbReference>